<evidence type="ECO:0000313" key="2">
    <source>
        <dbReference type="Proteomes" id="UP001165960"/>
    </source>
</evidence>
<dbReference type="EMBL" id="QTSX02007114">
    <property type="protein sequence ID" value="KAJ9051348.1"/>
    <property type="molecule type" value="Genomic_DNA"/>
</dbReference>
<keyword evidence="2" id="KW-1185">Reference proteome</keyword>
<gene>
    <name evidence="1" type="primary">SRR1_2</name>
    <name evidence="1" type="ORF">DSO57_1005351</name>
</gene>
<sequence>MCDKRVGSRWLEMSELCLGLHQLMSRKLRVLIVDDNSMFRRILRRMIQVYCNQKVESIHEASNPVDGLKLLGEKPFDFVFMDIDMPELSGIETTKIIRGHDPRWKLHPPPAAALQPNHPHSCCHHQRYPAGPSHLCQRRHDPIPTKTLFP</sequence>
<dbReference type="Proteomes" id="UP001165960">
    <property type="component" value="Unassembled WGS sequence"/>
</dbReference>
<comment type="caution">
    <text evidence="1">The sequence shown here is derived from an EMBL/GenBank/DDBJ whole genome shotgun (WGS) entry which is preliminary data.</text>
</comment>
<protein>
    <submittedName>
        <fullName evidence="1">Sensitivity to red-light reduced protein</fullName>
    </submittedName>
</protein>
<reference evidence="1" key="1">
    <citation type="submission" date="2022-04" db="EMBL/GenBank/DDBJ databases">
        <title>Genome of the entomopathogenic fungus Entomophthora muscae.</title>
        <authorList>
            <person name="Elya C."/>
            <person name="Lovett B.R."/>
            <person name="Lee E."/>
            <person name="Macias A.M."/>
            <person name="Hajek A.E."/>
            <person name="De Bivort B.L."/>
            <person name="Kasson M.T."/>
            <person name="De Fine Licht H.H."/>
            <person name="Stajich J.E."/>
        </authorList>
    </citation>
    <scope>NUCLEOTIDE SEQUENCE</scope>
    <source>
        <strain evidence="1">Berkeley</strain>
    </source>
</reference>
<organism evidence="1 2">
    <name type="scientific">Entomophthora muscae</name>
    <dbReference type="NCBI Taxonomy" id="34485"/>
    <lineage>
        <taxon>Eukaryota</taxon>
        <taxon>Fungi</taxon>
        <taxon>Fungi incertae sedis</taxon>
        <taxon>Zoopagomycota</taxon>
        <taxon>Entomophthoromycotina</taxon>
        <taxon>Entomophthoromycetes</taxon>
        <taxon>Entomophthorales</taxon>
        <taxon>Entomophthoraceae</taxon>
        <taxon>Entomophthora</taxon>
    </lineage>
</organism>
<evidence type="ECO:0000313" key="1">
    <source>
        <dbReference type="EMBL" id="KAJ9051348.1"/>
    </source>
</evidence>
<proteinExistence type="predicted"/>
<name>A0ACC2RMV5_9FUNG</name>
<accession>A0ACC2RMV5</accession>